<feature type="region of interest" description="Disordered" evidence="8">
    <location>
        <begin position="1"/>
        <end position="21"/>
    </location>
</feature>
<dbReference type="InterPro" id="IPR005828">
    <property type="entry name" value="MFS_sugar_transport-like"/>
</dbReference>
<keyword evidence="5 9" id="KW-1133">Transmembrane helix</keyword>
<evidence type="ECO:0000313" key="11">
    <source>
        <dbReference type="EMBL" id="CCX06161.1"/>
    </source>
</evidence>
<comment type="similarity">
    <text evidence="2 7">Belongs to the major facilitator superfamily. Sugar transporter (TC 2.A.1.1) family.</text>
</comment>
<dbReference type="PROSITE" id="PS00216">
    <property type="entry name" value="SUGAR_TRANSPORT_1"/>
    <property type="match status" value="1"/>
</dbReference>
<feature type="transmembrane region" description="Helical" evidence="9">
    <location>
        <begin position="315"/>
        <end position="339"/>
    </location>
</feature>
<feature type="transmembrane region" description="Helical" evidence="9">
    <location>
        <begin position="450"/>
        <end position="467"/>
    </location>
</feature>
<dbReference type="GO" id="GO:0005351">
    <property type="term" value="F:carbohydrate:proton symporter activity"/>
    <property type="evidence" value="ECO:0007669"/>
    <property type="project" value="TreeGrafter"/>
</dbReference>
<organism evidence="11 12">
    <name type="scientific">Pyronema omphalodes (strain CBS 100304)</name>
    <name type="common">Pyronema confluens</name>
    <dbReference type="NCBI Taxonomy" id="1076935"/>
    <lineage>
        <taxon>Eukaryota</taxon>
        <taxon>Fungi</taxon>
        <taxon>Dikarya</taxon>
        <taxon>Ascomycota</taxon>
        <taxon>Pezizomycotina</taxon>
        <taxon>Pezizomycetes</taxon>
        <taxon>Pezizales</taxon>
        <taxon>Pyronemataceae</taxon>
        <taxon>Pyronema</taxon>
    </lineage>
</organism>
<feature type="transmembrane region" description="Helical" evidence="9">
    <location>
        <begin position="187"/>
        <end position="206"/>
    </location>
</feature>
<feature type="transmembrane region" description="Helical" evidence="9">
    <location>
        <begin position="57"/>
        <end position="78"/>
    </location>
</feature>
<dbReference type="InterPro" id="IPR003663">
    <property type="entry name" value="Sugar/inositol_transpt"/>
</dbReference>
<reference evidence="11 12" key="1">
    <citation type="journal article" date="2013" name="PLoS Genet.">
        <title>The genome and development-dependent transcriptomes of Pyronema confluens: a window into fungal evolution.</title>
        <authorList>
            <person name="Traeger S."/>
            <person name="Altegoer F."/>
            <person name="Freitag M."/>
            <person name="Gabaldon T."/>
            <person name="Kempken F."/>
            <person name="Kumar A."/>
            <person name="Marcet-Houben M."/>
            <person name="Poggeler S."/>
            <person name="Stajich J.E."/>
            <person name="Nowrousian M."/>
        </authorList>
    </citation>
    <scope>NUCLEOTIDE SEQUENCE [LARGE SCALE GENOMIC DNA]</scope>
    <source>
        <strain evidence="12">CBS 100304</strain>
        <tissue evidence="11">Vegetative mycelium</tissue>
    </source>
</reference>
<dbReference type="Pfam" id="PF00083">
    <property type="entry name" value="Sugar_tr"/>
    <property type="match status" value="1"/>
</dbReference>
<feature type="transmembrane region" description="Helical" evidence="9">
    <location>
        <begin position="226"/>
        <end position="243"/>
    </location>
</feature>
<dbReference type="eggNOG" id="KOG0254">
    <property type="taxonomic scope" value="Eukaryota"/>
</dbReference>
<dbReference type="GO" id="GO:0016020">
    <property type="term" value="C:membrane"/>
    <property type="evidence" value="ECO:0007669"/>
    <property type="project" value="UniProtKB-SubCell"/>
</dbReference>
<evidence type="ECO:0000259" key="10">
    <source>
        <dbReference type="PROSITE" id="PS50850"/>
    </source>
</evidence>
<evidence type="ECO:0000256" key="3">
    <source>
        <dbReference type="ARBA" id="ARBA00022448"/>
    </source>
</evidence>
<comment type="subcellular location">
    <subcellularLocation>
        <location evidence="1">Membrane</location>
        <topology evidence="1">Multi-pass membrane protein</topology>
    </subcellularLocation>
</comment>
<dbReference type="PANTHER" id="PTHR48022:SF79">
    <property type="entry name" value="LACTOSE PERMEASE, PUTATIVE (AFU_ORTHOLOGUE AFUA_6G01860)-RELATED"/>
    <property type="match status" value="1"/>
</dbReference>
<keyword evidence="4 9" id="KW-0812">Transmembrane</keyword>
<evidence type="ECO:0000256" key="9">
    <source>
        <dbReference type="SAM" id="Phobius"/>
    </source>
</evidence>
<feature type="transmembrane region" description="Helical" evidence="9">
    <location>
        <begin position="414"/>
        <end position="438"/>
    </location>
</feature>
<feature type="transmembrane region" description="Helical" evidence="9">
    <location>
        <begin position="479"/>
        <end position="498"/>
    </location>
</feature>
<feature type="transmembrane region" description="Helical" evidence="9">
    <location>
        <begin position="98"/>
        <end position="117"/>
    </location>
</feature>
<dbReference type="InterPro" id="IPR050360">
    <property type="entry name" value="MFS_Sugar_Transporters"/>
</dbReference>
<evidence type="ECO:0000256" key="2">
    <source>
        <dbReference type="ARBA" id="ARBA00010992"/>
    </source>
</evidence>
<dbReference type="Proteomes" id="UP000018144">
    <property type="component" value="Unassembled WGS sequence"/>
</dbReference>
<feature type="compositionally biased region" description="Basic and acidic residues" evidence="8">
    <location>
        <begin position="10"/>
        <end position="21"/>
    </location>
</feature>
<dbReference type="PANTHER" id="PTHR48022">
    <property type="entry name" value="PLASTIDIC GLUCOSE TRANSPORTER 4"/>
    <property type="match status" value="1"/>
</dbReference>
<keyword evidence="6 9" id="KW-0472">Membrane</keyword>
<dbReference type="FunFam" id="1.20.1250.20:FF:000217">
    <property type="entry name" value="MFS lactose permease, putative"/>
    <property type="match status" value="1"/>
</dbReference>
<keyword evidence="3 7" id="KW-0813">Transport</keyword>
<name>U4KWW2_PYROM</name>
<dbReference type="InterPro" id="IPR036259">
    <property type="entry name" value="MFS_trans_sf"/>
</dbReference>
<evidence type="ECO:0000256" key="7">
    <source>
        <dbReference type="RuleBase" id="RU003346"/>
    </source>
</evidence>
<feature type="transmembrane region" description="Helical" evidence="9">
    <location>
        <begin position="351"/>
        <end position="372"/>
    </location>
</feature>
<keyword evidence="12" id="KW-1185">Reference proteome</keyword>
<gene>
    <name evidence="11" type="ORF">PCON_05748</name>
</gene>
<evidence type="ECO:0000313" key="12">
    <source>
        <dbReference type="Proteomes" id="UP000018144"/>
    </source>
</evidence>
<dbReference type="AlphaFoldDB" id="U4KWW2"/>
<evidence type="ECO:0000256" key="8">
    <source>
        <dbReference type="SAM" id="MobiDB-lite"/>
    </source>
</evidence>
<feature type="transmembrane region" description="Helical" evidence="9">
    <location>
        <begin position="129"/>
        <end position="148"/>
    </location>
</feature>
<dbReference type="SUPFAM" id="SSF103473">
    <property type="entry name" value="MFS general substrate transporter"/>
    <property type="match status" value="1"/>
</dbReference>
<accession>U4KWW2</accession>
<feature type="transmembrane region" description="Helical" evidence="9">
    <location>
        <begin position="381"/>
        <end position="402"/>
    </location>
</feature>
<proteinExistence type="inferred from homology"/>
<dbReference type="PROSITE" id="PS50850">
    <property type="entry name" value="MFS"/>
    <property type="match status" value="1"/>
</dbReference>
<feature type="domain" description="Major facilitator superfamily (MFS) profile" evidence="10">
    <location>
        <begin position="60"/>
        <end position="502"/>
    </location>
</feature>
<dbReference type="NCBIfam" id="TIGR00879">
    <property type="entry name" value="SP"/>
    <property type="match status" value="1"/>
</dbReference>
<evidence type="ECO:0000256" key="5">
    <source>
        <dbReference type="ARBA" id="ARBA00022989"/>
    </source>
</evidence>
<dbReference type="InterPro" id="IPR020846">
    <property type="entry name" value="MFS_dom"/>
</dbReference>
<evidence type="ECO:0000256" key="1">
    <source>
        <dbReference type="ARBA" id="ARBA00004141"/>
    </source>
</evidence>
<dbReference type="EMBL" id="HF935280">
    <property type="protein sequence ID" value="CCX06161.1"/>
    <property type="molecule type" value="Genomic_DNA"/>
</dbReference>
<protein>
    <submittedName>
        <fullName evidence="11">Similar to Lactose permease acc. no. P07921</fullName>
    </submittedName>
</protein>
<dbReference type="Gene3D" id="1.20.1250.20">
    <property type="entry name" value="MFS general substrate transporter like domains"/>
    <property type="match status" value="1"/>
</dbReference>
<evidence type="ECO:0000256" key="4">
    <source>
        <dbReference type="ARBA" id="ARBA00022692"/>
    </source>
</evidence>
<evidence type="ECO:0000256" key="6">
    <source>
        <dbReference type="ARBA" id="ARBA00023136"/>
    </source>
</evidence>
<feature type="transmembrane region" description="Helical" evidence="9">
    <location>
        <begin position="160"/>
        <end position="180"/>
    </location>
</feature>
<dbReference type="InterPro" id="IPR005829">
    <property type="entry name" value="Sugar_transporter_CS"/>
</dbReference>
<dbReference type="OMA" id="GTMSWRI"/>
<dbReference type="OrthoDB" id="6133115at2759"/>
<sequence>MATITQVPETKAETTTETKTEAVPDAAKHLVEVDNVAFADAIARSNINPWSKRMFQLYFFCLVATLNSCINGYDGSLMNAINAMDSYRGKFDMKPTGAATGFVFAIYTVGNIAGSFAAGPLTDTWGRRWGMFIGAIIIIIGTCIQAPAESMAQFKGGRFVLGFGVAMSATAGPSYIAEIAHPAYRGLLTGMYNSFWFIGSIPAAWITYGTELHYADNDARQWRIPLWLQMTFSGFIAASVFFLPESPRWLIANGRQEEALEVITKYHGDDNPDSPLVQLTYREMQELISKEGSDKRWWDYSDLVKTRAARWRITMVWSMSFFGQWSGNAAVSYFLPVMLKQAGIDDVQTQLMLNGVISVISFIGAMIGSTLVDKVGRRKMLFGASCSFVLWFVLLTALSARYNGSGEKHGSNATIAMIYFFGFSFSIAFTPFQALYPVECLNFENRAKGMASYNFWVNIAAFFNQYVTPIGLGDVTWRFYFLYIAWDTFQAIFIYLFYVETKDRTLEELTEIFEAPNPKKESLKRAKVVLVENRGITNVMEVVEA</sequence>